<keyword evidence="1" id="KW-0812">Transmembrane</keyword>
<gene>
    <name evidence="3" type="ORF">FE697_009850</name>
</gene>
<dbReference type="EMBL" id="VDFQ02000002">
    <property type="protein sequence ID" value="KAA1423852.1"/>
    <property type="molecule type" value="Genomic_DNA"/>
</dbReference>
<keyword evidence="1" id="KW-0472">Membrane</keyword>
<evidence type="ECO:0000313" key="4">
    <source>
        <dbReference type="Proteomes" id="UP000307768"/>
    </source>
</evidence>
<dbReference type="OrthoDB" id="3830771at2"/>
<comment type="caution">
    <text evidence="3">The sequence shown here is derived from an EMBL/GenBank/DDBJ whole genome shotgun (WGS) entry which is preliminary data.</text>
</comment>
<evidence type="ECO:0000256" key="1">
    <source>
        <dbReference type="SAM" id="Phobius"/>
    </source>
</evidence>
<dbReference type="AlphaFoldDB" id="A0A5Q6S0N4"/>
<feature type="domain" description="DUF2231" evidence="2">
    <location>
        <begin position="7"/>
        <end position="147"/>
    </location>
</feature>
<organism evidence="3 4">
    <name type="scientific">Mumia zhuanghuii</name>
    <dbReference type="NCBI Taxonomy" id="2585211"/>
    <lineage>
        <taxon>Bacteria</taxon>
        <taxon>Bacillati</taxon>
        <taxon>Actinomycetota</taxon>
        <taxon>Actinomycetes</taxon>
        <taxon>Propionibacteriales</taxon>
        <taxon>Nocardioidaceae</taxon>
        <taxon>Mumia</taxon>
    </lineage>
</organism>
<evidence type="ECO:0000259" key="2">
    <source>
        <dbReference type="Pfam" id="PF09990"/>
    </source>
</evidence>
<evidence type="ECO:0000313" key="3">
    <source>
        <dbReference type="EMBL" id="KAA1423852.1"/>
    </source>
</evidence>
<proteinExistence type="predicted"/>
<protein>
    <recommendedName>
        <fullName evidence="2">DUF2231 domain-containing protein</fullName>
    </recommendedName>
</protein>
<feature type="transmembrane region" description="Helical" evidence="1">
    <location>
        <begin position="114"/>
        <end position="135"/>
    </location>
</feature>
<dbReference type="Proteomes" id="UP000307768">
    <property type="component" value="Unassembled WGS sequence"/>
</dbReference>
<dbReference type="Pfam" id="PF09990">
    <property type="entry name" value="DUF2231"/>
    <property type="match status" value="1"/>
</dbReference>
<sequence length="165" mass="17483">MFDFIDGVPMHPLFLHAPIVLIPITALLTLAFLVPRWRWALRWPIAILAVLAAGATYATVKSGEELKSNLELGGEIAAAIDAHETWGDRLLYATIVMAVLAVVAAIVVTRTAGVAATVVAVLLAISGITAAWLTYETGDRGSRAVWCATGLAAGETDSLEECLRT</sequence>
<keyword evidence="1" id="KW-1133">Transmembrane helix</keyword>
<feature type="transmembrane region" description="Helical" evidence="1">
    <location>
        <begin position="40"/>
        <end position="60"/>
    </location>
</feature>
<feature type="transmembrane region" description="Helical" evidence="1">
    <location>
        <begin position="12"/>
        <end position="34"/>
    </location>
</feature>
<reference evidence="3 4" key="1">
    <citation type="submission" date="2019-09" db="EMBL/GenBank/DDBJ databases">
        <title>Mumia zhuanghuii sp. nov. isolated from the intestinal contents of plateau pika (Ochotona curzoniae) in the Qinghai-Tibet plateau of China.</title>
        <authorList>
            <person name="Tian Z."/>
        </authorList>
    </citation>
    <scope>NUCLEOTIDE SEQUENCE [LARGE SCALE GENOMIC DNA]</scope>
    <source>
        <strain evidence="4">350</strain>
    </source>
</reference>
<feature type="transmembrane region" description="Helical" evidence="1">
    <location>
        <begin position="90"/>
        <end position="108"/>
    </location>
</feature>
<accession>A0A5Q6S0N4</accession>
<dbReference type="InterPro" id="IPR019251">
    <property type="entry name" value="DUF2231_TM"/>
</dbReference>
<dbReference type="RefSeq" id="WP_149769371.1">
    <property type="nucleotide sequence ID" value="NZ_VDFQ02000002.1"/>
</dbReference>
<name>A0A5Q6S0N4_9ACTN</name>